<dbReference type="EMBL" id="MN739357">
    <property type="protein sequence ID" value="QHT00639.1"/>
    <property type="molecule type" value="Genomic_DNA"/>
</dbReference>
<protein>
    <submittedName>
        <fullName evidence="1">Uncharacterized protein</fullName>
    </submittedName>
</protein>
<sequence>MTCKSPADFNSFAVTSHSTFNDLNMSCNSSANTIVASKLSMVY</sequence>
<organism evidence="1">
    <name type="scientific">viral metagenome</name>
    <dbReference type="NCBI Taxonomy" id="1070528"/>
    <lineage>
        <taxon>unclassified sequences</taxon>
        <taxon>metagenomes</taxon>
        <taxon>organismal metagenomes</taxon>
    </lineage>
</organism>
<reference evidence="1" key="1">
    <citation type="journal article" date="2020" name="Nature">
        <title>Giant virus diversity and host interactions through global metagenomics.</title>
        <authorList>
            <person name="Schulz F."/>
            <person name="Roux S."/>
            <person name="Paez-Espino D."/>
            <person name="Jungbluth S."/>
            <person name="Walsh D.A."/>
            <person name="Denef V.J."/>
            <person name="McMahon K.D."/>
            <person name="Konstantinidis K.T."/>
            <person name="Eloe-Fadrosh E.A."/>
            <person name="Kyrpides N.C."/>
            <person name="Woyke T."/>
        </authorList>
    </citation>
    <scope>NUCLEOTIDE SEQUENCE</scope>
    <source>
        <strain evidence="1">GVMAG-M-3300020192-26</strain>
    </source>
</reference>
<accession>A0A6C0CAE3</accession>
<evidence type="ECO:0000313" key="1">
    <source>
        <dbReference type="EMBL" id="QHT00639.1"/>
    </source>
</evidence>
<dbReference type="AlphaFoldDB" id="A0A6C0CAE3"/>
<name>A0A6C0CAE3_9ZZZZ</name>
<proteinExistence type="predicted"/>